<dbReference type="Proteomes" id="UP000297280">
    <property type="component" value="Unassembled WGS sequence"/>
</dbReference>
<dbReference type="EMBL" id="PQXO01000196">
    <property type="protein sequence ID" value="TGO87904.1"/>
    <property type="molecule type" value="Genomic_DNA"/>
</dbReference>
<keyword evidence="3" id="KW-1185">Reference proteome</keyword>
<accession>A0A4Z1KTR9</accession>
<dbReference type="AlphaFoldDB" id="A0A4Z1KTR9"/>
<reference evidence="2 3" key="1">
    <citation type="submission" date="2017-12" db="EMBL/GenBank/DDBJ databases">
        <title>Comparative genomics of Botrytis spp.</title>
        <authorList>
            <person name="Valero-Jimenez C.A."/>
            <person name="Tapia P."/>
            <person name="Veloso J."/>
            <person name="Silva-Moreno E."/>
            <person name="Staats M."/>
            <person name="Valdes J.H."/>
            <person name="Van Kan J.A.L."/>
        </authorList>
    </citation>
    <scope>NUCLEOTIDE SEQUENCE [LARGE SCALE GENOMIC DNA]</scope>
    <source>
        <strain evidence="2 3">MUCL3349</strain>
    </source>
</reference>
<feature type="region of interest" description="Disordered" evidence="1">
    <location>
        <begin position="518"/>
        <end position="565"/>
    </location>
</feature>
<organism evidence="2 3">
    <name type="scientific">Botrytis porri</name>
    <dbReference type="NCBI Taxonomy" id="87229"/>
    <lineage>
        <taxon>Eukaryota</taxon>
        <taxon>Fungi</taxon>
        <taxon>Dikarya</taxon>
        <taxon>Ascomycota</taxon>
        <taxon>Pezizomycotina</taxon>
        <taxon>Leotiomycetes</taxon>
        <taxon>Helotiales</taxon>
        <taxon>Sclerotiniaceae</taxon>
        <taxon>Botrytis</taxon>
    </lineage>
</organism>
<evidence type="ECO:0000313" key="3">
    <source>
        <dbReference type="Proteomes" id="UP000297280"/>
    </source>
</evidence>
<dbReference type="OrthoDB" id="3535654at2759"/>
<feature type="compositionally biased region" description="Acidic residues" evidence="1">
    <location>
        <begin position="549"/>
        <end position="558"/>
    </location>
</feature>
<feature type="compositionally biased region" description="Basic and acidic residues" evidence="1">
    <location>
        <begin position="12"/>
        <end position="24"/>
    </location>
</feature>
<sequence>MLIAPPSSPQTPEKKCRSPKRSFEKSPSPSPISKLSAESFRCLGISFPLAEEEREARYIPSPPKRQRMIRNLVERETDNKLNKTGDKLKAREILLTRKDTRILEKRGRPKLAIRKKEGLDDIAVTPLTSLAGETCCGIESATENRGMKEVASKGEVTGKVEEKLLSSLTEERREGEETKGDLPVLVKLCEGLEVNQTYSKIKQMKSSSGIDNHSTTLEIDLFGRNENMVRGIKFLSRAPEKNRPAANKKKDSETYLKFLEQLYGQKETGTKKEIEELALVIESVKRMLMSGKLERQLQKIDDRKTRDEMYLKALGFLEEKTGTGPNDRTEGMELLVEIFKFVRSGQLAKDLQVLGGIFEACRKGVDRLIKEAEAACARKTQEEQFSSRTSSKVSASSENDCQSIVPLAKDYEAITTNEIRDKDVGGVESTGKFSEKACTEPVSEVMKPRWREDFPLPADYDDEAAMLQQAFIQSNYDEFIRLKGCHGTSCSAASGNDIINKKPNGTTIQSFEKVNEENMEDISPEDQQDADDETSDTTESGSAHYSDYGSDEETETEIDTSKTSEIGNSTEIKDISVVSIECVMKDLLIDTAEQLKQDFTSKFHKKCCESIGNESGNSMDEMFIATTAAVVKRALKFLKLDAFGEALKKATGEVLAEGQGRERRRYVTSSESTTSIEQNISKKWAIAYPETVPMRSFELMRAIDILISLTRSSPYNHAVLEETPESMYDALVVYIQYYLDTCTDRKCKEIVEGHSLDQQIQWVREMHSFAHWWKEVCEEFKGFWGKGVLNKEVLKNFDANGGNWNEDEAGRD</sequence>
<proteinExistence type="predicted"/>
<feature type="compositionally biased region" description="Acidic residues" evidence="1">
    <location>
        <begin position="518"/>
        <end position="536"/>
    </location>
</feature>
<comment type="caution">
    <text evidence="2">The sequence shown here is derived from an EMBL/GenBank/DDBJ whole genome shotgun (WGS) entry which is preliminary data.</text>
</comment>
<gene>
    <name evidence="2" type="ORF">BPOR_0196g00060</name>
</gene>
<evidence type="ECO:0000313" key="2">
    <source>
        <dbReference type="EMBL" id="TGO87904.1"/>
    </source>
</evidence>
<name>A0A4Z1KTR9_9HELO</name>
<feature type="region of interest" description="Disordered" evidence="1">
    <location>
        <begin position="1"/>
        <end position="35"/>
    </location>
</feature>
<evidence type="ECO:0000256" key="1">
    <source>
        <dbReference type="SAM" id="MobiDB-lite"/>
    </source>
</evidence>
<protein>
    <submittedName>
        <fullName evidence="2">Uncharacterized protein</fullName>
    </submittedName>
</protein>